<comment type="caution">
    <text evidence="3">The sequence shown here is derived from an EMBL/GenBank/DDBJ whole genome shotgun (WGS) entry which is preliminary data.</text>
</comment>
<evidence type="ECO:0000313" key="3">
    <source>
        <dbReference type="EMBL" id="GHI83306.1"/>
    </source>
</evidence>
<gene>
    <name evidence="3" type="ORF">Sxan_06700</name>
</gene>
<evidence type="ECO:0000259" key="2">
    <source>
        <dbReference type="Pfam" id="PF13581"/>
    </source>
</evidence>
<proteinExistence type="predicted"/>
<dbReference type="PANTHER" id="PTHR35526">
    <property type="entry name" value="ANTI-SIGMA-F FACTOR RSBW-RELATED"/>
    <property type="match status" value="1"/>
</dbReference>
<sequence>MDEGRSPQLTRRLVLHRPADAVTRCRDFTRRALTEWHWPPGPAERGTPGAEAAEDVLLMVSEVVANACLHTSGPTSLVLRCTDGRLRIEVTDGSPVAPVRHRPDPARPGGHGLLIVERLGRDWGWVAVDGGKCVWVEIDSP</sequence>
<dbReference type="GO" id="GO:0004674">
    <property type="term" value="F:protein serine/threonine kinase activity"/>
    <property type="evidence" value="ECO:0007669"/>
    <property type="project" value="UniProtKB-KW"/>
</dbReference>
<dbReference type="Proteomes" id="UP000600026">
    <property type="component" value="Unassembled WGS sequence"/>
</dbReference>
<dbReference type="Gene3D" id="3.30.565.10">
    <property type="entry name" value="Histidine kinase-like ATPase, C-terminal domain"/>
    <property type="match status" value="1"/>
</dbReference>
<feature type="domain" description="Histidine kinase/HSP90-like ATPase" evidence="2">
    <location>
        <begin position="44"/>
        <end position="136"/>
    </location>
</feature>
<organism evidence="3 4">
    <name type="scientific">Streptomyces xanthophaeus</name>
    <dbReference type="NCBI Taxonomy" id="67385"/>
    <lineage>
        <taxon>Bacteria</taxon>
        <taxon>Bacillati</taxon>
        <taxon>Actinomycetota</taxon>
        <taxon>Actinomycetes</taxon>
        <taxon>Kitasatosporales</taxon>
        <taxon>Streptomycetaceae</taxon>
        <taxon>Streptomyces</taxon>
    </lineage>
</organism>
<accession>A0A919GV91</accession>
<dbReference type="SUPFAM" id="SSF55874">
    <property type="entry name" value="ATPase domain of HSP90 chaperone/DNA topoisomerase II/histidine kinase"/>
    <property type="match status" value="1"/>
</dbReference>
<dbReference type="RefSeq" id="WP_031137987.1">
    <property type="nucleotide sequence ID" value="NZ_BNEE01000004.1"/>
</dbReference>
<dbReference type="AlphaFoldDB" id="A0A919GV91"/>
<keyword evidence="4" id="KW-1185">Reference proteome</keyword>
<reference evidence="3" key="1">
    <citation type="submission" date="2020-09" db="EMBL/GenBank/DDBJ databases">
        <title>Whole genome shotgun sequence of Streptomyces xanthophaeus NBRC 12829.</title>
        <authorList>
            <person name="Komaki H."/>
            <person name="Tamura T."/>
        </authorList>
    </citation>
    <scope>NUCLEOTIDE SEQUENCE</scope>
    <source>
        <strain evidence="3">NBRC 12829</strain>
    </source>
</reference>
<dbReference type="OrthoDB" id="3479886at2"/>
<dbReference type="InterPro" id="IPR003594">
    <property type="entry name" value="HATPase_dom"/>
</dbReference>
<dbReference type="Pfam" id="PF13581">
    <property type="entry name" value="HATPase_c_2"/>
    <property type="match status" value="1"/>
</dbReference>
<dbReference type="PANTHER" id="PTHR35526:SF3">
    <property type="entry name" value="ANTI-SIGMA-F FACTOR RSBW"/>
    <property type="match status" value="1"/>
</dbReference>
<dbReference type="InterPro" id="IPR036890">
    <property type="entry name" value="HATPase_C_sf"/>
</dbReference>
<dbReference type="CDD" id="cd16936">
    <property type="entry name" value="HATPase_RsbW-like"/>
    <property type="match status" value="1"/>
</dbReference>
<evidence type="ECO:0000256" key="1">
    <source>
        <dbReference type="ARBA" id="ARBA00022527"/>
    </source>
</evidence>
<dbReference type="EMBL" id="BNEE01000004">
    <property type="protein sequence ID" value="GHI83306.1"/>
    <property type="molecule type" value="Genomic_DNA"/>
</dbReference>
<keyword evidence="1" id="KW-0808">Transferase</keyword>
<name>A0A919GV91_9ACTN</name>
<keyword evidence="1" id="KW-0723">Serine/threonine-protein kinase</keyword>
<evidence type="ECO:0000313" key="4">
    <source>
        <dbReference type="Proteomes" id="UP000600026"/>
    </source>
</evidence>
<dbReference type="InterPro" id="IPR050267">
    <property type="entry name" value="Anti-sigma-factor_SerPK"/>
</dbReference>
<protein>
    <submittedName>
        <fullName evidence="3">ATPase</fullName>
    </submittedName>
</protein>
<keyword evidence="1" id="KW-0418">Kinase</keyword>